<evidence type="ECO:0000313" key="1">
    <source>
        <dbReference type="EMBL" id="SVB82477.1"/>
    </source>
</evidence>
<dbReference type="GO" id="GO:0003824">
    <property type="term" value="F:catalytic activity"/>
    <property type="evidence" value="ECO:0007669"/>
    <property type="project" value="InterPro"/>
</dbReference>
<gene>
    <name evidence="1" type="ORF">METZ01_LOCUS235331</name>
</gene>
<dbReference type="EMBL" id="UINC01059259">
    <property type="protein sequence ID" value="SVB82477.1"/>
    <property type="molecule type" value="Genomic_DNA"/>
</dbReference>
<dbReference type="AlphaFoldDB" id="A0A382H6E7"/>
<dbReference type="InterPro" id="IPR036663">
    <property type="entry name" value="Fumarylacetoacetase_C_sf"/>
</dbReference>
<proteinExistence type="predicted"/>
<feature type="non-terminal residue" evidence="1">
    <location>
        <position position="116"/>
    </location>
</feature>
<accession>A0A382H6E7</accession>
<organism evidence="1">
    <name type="scientific">marine metagenome</name>
    <dbReference type="NCBI Taxonomy" id="408172"/>
    <lineage>
        <taxon>unclassified sequences</taxon>
        <taxon>metagenomes</taxon>
        <taxon>ecological metagenomes</taxon>
    </lineage>
</organism>
<name>A0A382H6E7_9ZZZZ</name>
<dbReference type="Gene3D" id="3.90.850.10">
    <property type="entry name" value="Fumarylacetoacetase-like, C-terminal domain"/>
    <property type="match status" value="1"/>
</dbReference>
<evidence type="ECO:0008006" key="2">
    <source>
        <dbReference type="Google" id="ProtNLM"/>
    </source>
</evidence>
<sequence>MKIGFYDDFRPCIVKEEGVVDITEVVKDLDEGVPQLLMQKIITEFEGLRPSLQQYESSGTLIPTDKVRMRAPLPRPGKVLCGEGNYMEGVPITPKKPLRTFFKSPDAVIGPGDTVV</sequence>
<protein>
    <recommendedName>
        <fullName evidence="2">Fumarylacetoacetase-like C-terminal domain-containing protein</fullName>
    </recommendedName>
</protein>
<reference evidence="1" key="1">
    <citation type="submission" date="2018-05" db="EMBL/GenBank/DDBJ databases">
        <authorList>
            <person name="Lanie J.A."/>
            <person name="Ng W.-L."/>
            <person name="Kazmierczak K.M."/>
            <person name="Andrzejewski T.M."/>
            <person name="Davidsen T.M."/>
            <person name="Wayne K.J."/>
            <person name="Tettelin H."/>
            <person name="Glass J.I."/>
            <person name="Rusch D."/>
            <person name="Podicherti R."/>
            <person name="Tsui H.-C.T."/>
            <person name="Winkler M.E."/>
        </authorList>
    </citation>
    <scope>NUCLEOTIDE SEQUENCE</scope>
</reference>